<dbReference type="InterPro" id="IPR012675">
    <property type="entry name" value="Beta-grasp_dom_sf"/>
</dbReference>
<name>A0A3A3GNU0_9BURK</name>
<dbReference type="PROSITE" id="PS51384">
    <property type="entry name" value="FAD_FR"/>
    <property type="match status" value="1"/>
</dbReference>
<dbReference type="Gene3D" id="3.40.50.80">
    <property type="entry name" value="Nucleotide-binding domain of ferredoxin-NADP reductase (FNR) module"/>
    <property type="match status" value="1"/>
</dbReference>
<dbReference type="PROSITE" id="PS51085">
    <property type="entry name" value="2FE2S_FER_2"/>
    <property type="match status" value="1"/>
</dbReference>
<evidence type="ECO:0000256" key="2">
    <source>
        <dbReference type="ARBA" id="ARBA00022714"/>
    </source>
</evidence>
<keyword evidence="2" id="KW-0001">2Fe-2S</keyword>
<keyword evidence="3" id="KW-0479">Metal-binding</keyword>
<dbReference type="PROSITE" id="PS00197">
    <property type="entry name" value="2FE2S_FER_1"/>
    <property type="match status" value="1"/>
</dbReference>
<dbReference type="Pfam" id="PF00111">
    <property type="entry name" value="Fer2"/>
    <property type="match status" value="1"/>
</dbReference>
<dbReference type="Pfam" id="PF00175">
    <property type="entry name" value="NAD_binding_1"/>
    <property type="match status" value="1"/>
</dbReference>
<proteinExistence type="predicted"/>
<keyword evidence="4" id="KW-0560">Oxidoreductase</keyword>
<dbReference type="CDD" id="cd00207">
    <property type="entry name" value="fer2"/>
    <property type="match status" value="1"/>
</dbReference>
<dbReference type="PANTHER" id="PTHR47354:SF1">
    <property type="entry name" value="CARNITINE MONOOXYGENASE REDUCTASE SUBUNIT"/>
    <property type="match status" value="1"/>
</dbReference>
<reference evidence="10" key="1">
    <citation type="submission" date="2018-09" db="EMBL/GenBank/DDBJ databases">
        <authorList>
            <person name="Zhu H."/>
        </authorList>
    </citation>
    <scope>NUCLEOTIDE SEQUENCE [LARGE SCALE GENOMIC DNA]</scope>
    <source>
        <strain evidence="10">K1S02-23</strain>
    </source>
</reference>
<evidence type="ECO:0000256" key="1">
    <source>
        <dbReference type="ARBA" id="ARBA00022630"/>
    </source>
</evidence>
<protein>
    <submittedName>
        <fullName evidence="9">Oxidoreductase</fullName>
    </submittedName>
</protein>
<keyword evidence="6" id="KW-0411">Iron-sulfur</keyword>
<dbReference type="Proteomes" id="UP000266327">
    <property type="component" value="Unassembled WGS sequence"/>
</dbReference>
<dbReference type="InterPro" id="IPR039261">
    <property type="entry name" value="FNR_nucleotide-bd"/>
</dbReference>
<dbReference type="EMBL" id="QYUQ01000002">
    <property type="protein sequence ID" value="RJG02620.1"/>
    <property type="molecule type" value="Genomic_DNA"/>
</dbReference>
<dbReference type="InterPro" id="IPR001041">
    <property type="entry name" value="2Fe-2S_ferredoxin-type"/>
</dbReference>
<comment type="caution">
    <text evidence="9">The sequence shown here is derived from an EMBL/GenBank/DDBJ whole genome shotgun (WGS) entry which is preliminary data.</text>
</comment>
<dbReference type="InterPro" id="IPR017927">
    <property type="entry name" value="FAD-bd_FR_type"/>
</dbReference>
<evidence type="ECO:0000313" key="9">
    <source>
        <dbReference type="EMBL" id="RJG02620.1"/>
    </source>
</evidence>
<dbReference type="InterPro" id="IPR006058">
    <property type="entry name" value="2Fe2S_fd_BS"/>
</dbReference>
<dbReference type="InterPro" id="IPR017938">
    <property type="entry name" value="Riboflavin_synthase-like_b-brl"/>
</dbReference>
<evidence type="ECO:0000259" key="7">
    <source>
        <dbReference type="PROSITE" id="PS51085"/>
    </source>
</evidence>
<gene>
    <name evidence="9" type="ORF">D3878_14420</name>
</gene>
<keyword evidence="5" id="KW-0408">Iron</keyword>
<sequence length="320" mass="33936">MSTSLNTLIVERVELATPEVIAVDLVDASGATLPVWEPGAHIDLHLPSGTIRQYSLCGDPADRQRYRVGILRDANGRGGSIEAHETLAPGVAVQVSVPRNHFALKEASAYLFVAGGIGVTPLLPMLRAVHAAGTPWQLVYGGRTRESMAFVEELAQYPAKRVSLLPQDSSGLIDLAGLVAHVAAGTALYSCGPGPMLNALEQVCMEAGKSAQLHIERFSAPTTQKQDGGGEQRAFKVELAKSGLTLDVAAGQSLKATLVKAAIPVPFSCEEGYCGSCETRVIGGEPEHHDSVLTPEEREEGKFMMVCVGRCKSDLLVLDL</sequence>
<keyword evidence="1" id="KW-0285">Flavoprotein</keyword>
<dbReference type="SUPFAM" id="SSF52343">
    <property type="entry name" value="Ferredoxin reductase-like, C-terminal NADP-linked domain"/>
    <property type="match status" value="1"/>
</dbReference>
<feature type="domain" description="FAD-binding FR-type" evidence="8">
    <location>
        <begin position="2"/>
        <end position="105"/>
    </location>
</feature>
<dbReference type="GO" id="GO:0046872">
    <property type="term" value="F:metal ion binding"/>
    <property type="evidence" value="ECO:0007669"/>
    <property type="project" value="UniProtKB-KW"/>
</dbReference>
<feature type="domain" description="2Fe-2S ferredoxin-type" evidence="7">
    <location>
        <begin position="235"/>
        <end position="320"/>
    </location>
</feature>
<evidence type="ECO:0000256" key="6">
    <source>
        <dbReference type="ARBA" id="ARBA00023014"/>
    </source>
</evidence>
<dbReference type="InterPro" id="IPR001433">
    <property type="entry name" value="OxRdtase_FAD/NAD-bd"/>
</dbReference>
<organism evidence="9 10">
    <name type="scientific">Noviherbaspirillum sedimenti</name>
    <dbReference type="NCBI Taxonomy" id="2320865"/>
    <lineage>
        <taxon>Bacteria</taxon>
        <taxon>Pseudomonadati</taxon>
        <taxon>Pseudomonadota</taxon>
        <taxon>Betaproteobacteria</taxon>
        <taxon>Burkholderiales</taxon>
        <taxon>Oxalobacteraceae</taxon>
        <taxon>Noviherbaspirillum</taxon>
    </lineage>
</organism>
<dbReference type="Gene3D" id="3.10.20.30">
    <property type="match status" value="1"/>
</dbReference>
<dbReference type="RefSeq" id="WP_119786123.1">
    <property type="nucleotide sequence ID" value="NZ_QYUQ01000002.1"/>
</dbReference>
<dbReference type="Gene3D" id="2.40.30.10">
    <property type="entry name" value="Translation factors"/>
    <property type="match status" value="1"/>
</dbReference>
<dbReference type="GO" id="GO:0016491">
    <property type="term" value="F:oxidoreductase activity"/>
    <property type="evidence" value="ECO:0007669"/>
    <property type="project" value="UniProtKB-KW"/>
</dbReference>
<dbReference type="InterPro" id="IPR050415">
    <property type="entry name" value="MRET"/>
</dbReference>
<accession>A0A3A3GNU0</accession>
<dbReference type="GO" id="GO:0051537">
    <property type="term" value="F:2 iron, 2 sulfur cluster binding"/>
    <property type="evidence" value="ECO:0007669"/>
    <property type="project" value="UniProtKB-KW"/>
</dbReference>
<dbReference type="CDD" id="cd06185">
    <property type="entry name" value="PDR_like"/>
    <property type="match status" value="1"/>
</dbReference>
<dbReference type="PRINTS" id="PR00409">
    <property type="entry name" value="PHDIOXRDTASE"/>
</dbReference>
<keyword evidence="10" id="KW-1185">Reference proteome</keyword>
<evidence type="ECO:0000256" key="4">
    <source>
        <dbReference type="ARBA" id="ARBA00023002"/>
    </source>
</evidence>
<evidence type="ECO:0000256" key="5">
    <source>
        <dbReference type="ARBA" id="ARBA00023004"/>
    </source>
</evidence>
<dbReference type="InterPro" id="IPR036010">
    <property type="entry name" value="2Fe-2S_ferredoxin-like_sf"/>
</dbReference>
<evidence type="ECO:0000259" key="8">
    <source>
        <dbReference type="PROSITE" id="PS51384"/>
    </source>
</evidence>
<dbReference type="OrthoDB" id="544091at2"/>
<dbReference type="SUPFAM" id="SSF63380">
    <property type="entry name" value="Riboflavin synthase domain-like"/>
    <property type="match status" value="1"/>
</dbReference>
<evidence type="ECO:0000313" key="10">
    <source>
        <dbReference type="Proteomes" id="UP000266327"/>
    </source>
</evidence>
<dbReference type="PANTHER" id="PTHR47354">
    <property type="entry name" value="NADH OXIDOREDUCTASE HCR"/>
    <property type="match status" value="1"/>
</dbReference>
<dbReference type="SUPFAM" id="SSF54292">
    <property type="entry name" value="2Fe-2S ferredoxin-like"/>
    <property type="match status" value="1"/>
</dbReference>
<evidence type="ECO:0000256" key="3">
    <source>
        <dbReference type="ARBA" id="ARBA00022723"/>
    </source>
</evidence>
<dbReference type="AlphaFoldDB" id="A0A3A3GNU0"/>